<dbReference type="AlphaFoldDB" id="A0A1I3R7S7"/>
<gene>
    <name evidence="1" type="ORF">SAMN05444682_109256</name>
</gene>
<name>A0A1I3R7S7_9SPHI</name>
<dbReference type="Proteomes" id="UP000198670">
    <property type="component" value="Unassembled WGS sequence"/>
</dbReference>
<keyword evidence="2" id="KW-1185">Reference proteome</keyword>
<dbReference type="Gene3D" id="3.30.420.260">
    <property type="match status" value="1"/>
</dbReference>
<dbReference type="Pfam" id="PF12864">
    <property type="entry name" value="DUF3822"/>
    <property type="match status" value="1"/>
</dbReference>
<sequence>MIYLSKFVAGKRMVMIYISTDFNREQSAIYTLLVRVGSHENALAIVGDDGQLKLITTYDPMTIEQEVADLLDLDFAAVKLSLSGSRYVFIPEEVFDETVVQLYLRHLPDDGLASTVVSDIAPLGLKILHQTDRLQAEPFAKRFPGVLTYASTQVLLQSIAGHGLKTNAPALVIDKQASTLTICFFEGNRFVYANDFDVTGSEDCAYYLVSVSKHLGLEDKRPGICLSGNILADDEIHQWSMANGDGVVFADSSALVHMAIPEQLTSQQHRFLTLLGLHLCG</sequence>
<reference evidence="1 2" key="1">
    <citation type="submission" date="2016-10" db="EMBL/GenBank/DDBJ databases">
        <authorList>
            <person name="de Groot N.N."/>
        </authorList>
    </citation>
    <scope>NUCLEOTIDE SEQUENCE [LARGE SCALE GENOMIC DNA]</scope>
    <source>
        <strain evidence="1 2">RK1</strain>
    </source>
</reference>
<dbReference type="InterPro" id="IPR024213">
    <property type="entry name" value="DUF3822"/>
</dbReference>
<protein>
    <recommendedName>
        <fullName evidence="3">DUF3822 family protein</fullName>
    </recommendedName>
</protein>
<organism evidence="1 2">
    <name type="scientific">Parapedobacter indicus</name>
    <dbReference type="NCBI Taxonomy" id="1477437"/>
    <lineage>
        <taxon>Bacteria</taxon>
        <taxon>Pseudomonadati</taxon>
        <taxon>Bacteroidota</taxon>
        <taxon>Sphingobacteriia</taxon>
        <taxon>Sphingobacteriales</taxon>
        <taxon>Sphingobacteriaceae</taxon>
        <taxon>Parapedobacter</taxon>
    </lineage>
</organism>
<evidence type="ECO:0000313" key="1">
    <source>
        <dbReference type="EMBL" id="SFJ41832.1"/>
    </source>
</evidence>
<evidence type="ECO:0000313" key="2">
    <source>
        <dbReference type="Proteomes" id="UP000198670"/>
    </source>
</evidence>
<dbReference type="STRING" id="1477437.SAMN05444682_109256"/>
<dbReference type="EMBL" id="FOQO01000009">
    <property type="protein sequence ID" value="SFJ41832.1"/>
    <property type="molecule type" value="Genomic_DNA"/>
</dbReference>
<evidence type="ECO:0008006" key="3">
    <source>
        <dbReference type="Google" id="ProtNLM"/>
    </source>
</evidence>
<accession>A0A1I3R7S7</accession>
<proteinExistence type="predicted"/>
<dbReference type="CDD" id="cd24013">
    <property type="entry name" value="ASKHA_ATPase_BT3980-like"/>
    <property type="match status" value="1"/>
</dbReference>